<dbReference type="EMBL" id="CAMKVN010000718">
    <property type="protein sequence ID" value="CAI2170591.1"/>
    <property type="molecule type" value="Genomic_DNA"/>
</dbReference>
<gene>
    <name evidence="2" type="ORF">FWILDA_LOCUS4657</name>
</gene>
<dbReference type="AlphaFoldDB" id="A0A9W4WXC9"/>
<feature type="region of interest" description="Disordered" evidence="1">
    <location>
        <begin position="1"/>
        <end position="29"/>
    </location>
</feature>
<organism evidence="2 3">
    <name type="scientific">Funneliformis geosporum</name>
    <dbReference type="NCBI Taxonomy" id="1117311"/>
    <lineage>
        <taxon>Eukaryota</taxon>
        <taxon>Fungi</taxon>
        <taxon>Fungi incertae sedis</taxon>
        <taxon>Mucoromycota</taxon>
        <taxon>Glomeromycotina</taxon>
        <taxon>Glomeromycetes</taxon>
        <taxon>Glomerales</taxon>
        <taxon>Glomeraceae</taxon>
        <taxon>Funneliformis</taxon>
    </lineage>
</organism>
<reference evidence="2" key="1">
    <citation type="submission" date="2022-08" db="EMBL/GenBank/DDBJ databases">
        <authorList>
            <person name="Kallberg Y."/>
            <person name="Tangrot J."/>
            <person name="Rosling A."/>
        </authorList>
    </citation>
    <scope>NUCLEOTIDE SEQUENCE</scope>
    <source>
        <strain evidence="2">Wild A</strain>
    </source>
</reference>
<keyword evidence="3" id="KW-1185">Reference proteome</keyword>
<sequence>NILTAFGYRTNTKKKKRISQSKTRELNPRNPERVGYMWILKNRCVNKPVSQPHQ</sequence>
<proteinExistence type="predicted"/>
<accession>A0A9W4WXC9</accession>
<comment type="caution">
    <text evidence="2">The sequence shown here is derived from an EMBL/GenBank/DDBJ whole genome shotgun (WGS) entry which is preliminary data.</text>
</comment>
<protein>
    <submittedName>
        <fullName evidence="2">8215_t:CDS:1</fullName>
    </submittedName>
</protein>
<dbReference type="Proteomes" id="UP001153678">
    <property type="component" value="Unassembled WGS sequence"/>
</dbReference>
<evidence type="ECO:0000313" key="3">
    <source>
        <dbReference type="Proteomes" id="UP001153678"/>
    </source>
</evidence>
<feature type="non-terminal residue" evidence="2">
    <location>
        <position position="1"/>
    </location>
</feature>
<evidence type="ECO:0000313" key="2">
    <source>
        <dbReference type="EMBL" id="CAI2170591.1"/>
    </source>
</evidence>
<evidence type="ECO:0000256" key="1">
    <source>
        <dbReference type="SAM" id="MobiDB-lite"/>
    </source>
</evidence>
<name>A0A9W4WXC9_9GLOM</name>